<reference evidence="5 6" key="1">
    <citation type="submission" date="2023-04" db="EMBL/GenBank/DDBJ databases">
        <title>Spirochaete genome identified in red abalone sample constitutes a novel genus.</title>
        <authorList>
            <person name="Sharma S.P."/>
            <person name="Purcell C.M."/>
            <person name="Hyde J.R."/>
            <person name="Severin A.J."/>
        </authorList>
    </citation>
    <scope>NUCLEOTIDE SEQUENCE [LARGE SCALE GENOMIC DNA]</scope>
    <source>
        <strain evidence="5 6">SP-2023</strain>
    </source>
</reference>
<dbReference type="Gene3D" id="3.90.220.20">
    <property type="entry name" value="DNA methylase specificity domains"/>
    <property type="match status" value="2"/>
</dbReference>
<feature type="domain" description="Type I restriction modification DNA specificity" evidence="4">
    <location>
        <begin position="110"/>
        <end position="291"/>
    </location>
</feature>
<dbReference type="Gene3D" id="3.30.460.10">
    <property type="entry name" value="Beta Polymerase, domain 2"/>
    <property type="match status" value="1"/>
</dbReference>
<dbReference type="PANTHER" id="PTHR30408">
    <property type="entry name" value="TYPE-1 RESTRICTION ENZYME ECOKI SPECIFICITY PROTEIN"/>
    <property type="match status" value="1"/>
</dbReference>
<name>A0ABY8MMI2_9SPIO</name>
<keyword evidence="6" id="KW-1185">Reference proteome</keyword>
<evidence type="ECO:0000256" key="2">
    <source>
        <dbReference type="ARBA" id="ARBA00022747"/>
    </source>
</evidence>
<dbReference type="CDD" id="cd05397">
    <property type="entry name" value="NT_Pol-beta-like"/>
    <property type="match status" value="1"/>
</dbReference>
<dbReference type="EC" id="3.1.21.-" evidence="5"/>
<dbReference type="InterPro" id="IPR000055">
    <property type="entry name" value="Restrct_endonuc_typeI_TRD"/>
</dbReference>
<keyword evidence="3" id="KW-0238">DNA-binding</keyword>
<gene>
    <name evidence="5" type="ORF">P0082_05870</name>
</gene>
<dbReference type="GO" id="GO:0016787">
    <property type="term" value="F:hydrolase activity"/>
    <property type="evidence" value="ECO:0007669"/>
    <property type="project" value="UniProtKB-KW"/>
</dbReference>
<sequence>MGIERDNIDLTLAQRKEITELLKRYLPGTEVWAYGSRVKFTSKPSSDLDMVAFTSQKIAAASLREAFEESRLPFRVDFFLWDEIPEQFRENIQAERVLLQAWKEEQGVPSGWPRVLIADVCELIVDCVNKTAPVVEQETPFRMIRTPNIKDGRVSLDGCRYVEEDVFRKWTGRAQVERDDVLLTREAPLGQVGIVKTDSKIFLGQRIMQYRADKNQLDPRFLLYSFLSHDLQHQFYLHEGSGSVVSHIRVGDCSKFELNLPPLPEQKAIAHILGSLDDKIELNRQMNATLEGMAQALFQSWFVNFDPVIDNALAAGNKIPEELQARAELRKALGEGWKPLPEDVRKLFPAEFTHTKEMGWIPRGWESVTFENLVTTKQGRYLAKNEMEEKPDETHKYPVWGGNGILGYSQKKAYDEPITLMTCRGSNCGLIKTTKSSAWVSNNSFACTAKFGSEYFLYLYFLSENFSDCVSGSAQPQITYTALKNKQMKFPLSLEVCKEFSDAVQVYRDKQFFNEKQNETLTKLRDTLLPKLISGELRVGDGERIV</sequence>
<keyword evidence="5" id="KW-0540">Nuclease</keyword>
<organism evidence="5 6">
    <name type="scientific">Candidatus Haliotispira prima</name>
    <dbReference type="NCBI Taxonomy" id="3034016"/>
    <lineage>
        <taxon>Bacteria</taxon>
        <taxon>Pseudomonadati</taxon>
        <taxon>Spirochaetota</taxon>
        <taxon>Spirochaetia</taxon>
        <taxon>Spirochaetales</taxon>
        <taxon>Spirochaetaceae</taxon>
        <taxon>Candidatus Haliotispira</taxon>
    </lineage>
</organism>
<proteinExistence type="inferred from homology"/>
<dbReference type="CDD" id="cd17246">
    <property type="entry name" value="RMtype1_S_SonII-TRD2-CR2_like"/>
    <property type="match status" value="1"/>
</dbReference>
<keyword evidence="5" id="KW-0378">Hydrolase</keyword>
<dbReference type="GO" id="GO:0004519">
    <property type="term" value="F:endonuclease activity"/>
    <property type="evidence" value="ECO:0007669"/>
    <property type="project" value="UniProtKB-KW"/>
</dbReference>
<dbReference type="Proteomes" id="UP001228690">
    <property type="component" value="Chromosome"/>
</dbReference>
<dbReference type="RefSeq" id="WP_326928599.1">
    <property type="nucleotide sequence ID" value="NZ_CP123443.1"/>
</dbReference>
<keyword evidence="5" id="KW-0255">Endonuclease</keyword>
<evidence type="ECO:0000313" key="5">
    <source>
        <dbReference type="EMBL" id="WGK70388.1"/>
    </source>
</evidence>
<dbReference type="PANTHER" id="PTHR30408:SF13">
    <property type="entry name" value="TYPE I RESTRICTION ENZYME HINDI SPECIFICITY SUBUNIT"/>
    <property type="match status" value="1"/>
</dbReference>
<keyword evidence="2" id="KW-0680">Restriction system</keyword>
<accession>A0ABY8MMI2</accession>
<evidence type="ECO:0000259" key="4">
    <source>
        <dbReference type="Pfam" id="PF01420"/>
    </source>
</evidence>
<dbReference type="SUPFAM" id="SSF81301">
    <property type="entry name" value="Nucleotidyltransferase"/>
    <property type="match status" value="1"/>
</dbReference>
<dbReference type="EMBL" id="CP123443">
    <property type="protein sequence ID" value="WGK70388.1"/>
    <property type="molecule type" value="Genomic_DNA"/>
</dbReference>
<evidence type="ECO:0000256" key="1">
    <source>
        <dbReference type="ARBA" id="ARBA00010923"/>
    </source>
</evidence>
<evidence type="ECO:0000256" key="3">
    <source>
        <dbReference type="ARBA" id="ARBA00023125"/>
    </source>
</evidence>
<dbReference type="InterPro" id="IPR044946">
    <property type="entry name" value="Restrct_endonuc_typeI_TRD_sf"/>
</dbReference>
<protein>
    <submittedName>
        <fullName evidence="5">Restriction endonuclease subunit S</fullName>
        <ecNumber evidence="5">3.1.21.-</ecNumber>
    </submittedName>
</protein>
<dbReference type="InterPro" id="IPR043519">
    <property type="entry name" value="NT_sf"/>
</dbReference>
<dbReference type="SUPFAM" id="SSF116734">
    <property type="entry name" value="DNA methylase specificity domain"/>
    <property type="match status" value="2"/>
</dbReference>
<evidence type="ECO:0000313" key="6">
    <source>
        <dbReference type="Proteomes" id="UP001228690"/>
    </source>
</evidence>
<comment type="similarity">
    <text evidence="1">Belongs to the type-I restriction system S methylase family.</text>
</comment>
<feature type="domain" description="Type I restriction modification DNA specificity" evidence="4">
    <location>
        <begin position="362"/>
        <end position="509"/>
    </location>
</feature>
<dbReference type="Pfam" id="PF01420">
    <property type="entry name" value="Methylase_S"/>
    <property type="match status" value="2"/>
</dbReference>
<dbReference type="InterPro" id="IPR052021">
    <property type="entry name" value="Type-I_RS_S_subunit"/>
</dbReference>